<feature type="non-terminal residue" evidence="1">
    <location>
        <position position="1"/>
    </location>
</feature>
<feature type="non-terminal residue" evidence="1">
    <location>
        <position position="61"/>
    </location>
</feature>
<name>A0A9P6JV13_9AGAR</name>
<accession>A0A9P6JV13</accession>
<reference evidence="1" key="1">
    <citation type="submission" date="2020-11" db="EMBL/GenBank/DDBJ databases">
        <authorList>
            <consortium name="DOE Joint Genome Institute"/>
            <person name="Ahrendt S."/>
            <person name="Riley R."/>
            <person name="Andreopoulos W."/>
            <person name="Labutti K."/>
            <person name="Pangilinan J."/>
            <person name="Ruiz-Duenas F.J."/>
            <person name="Barrasa J.M."/>
            <person name="Sanchez-Garcia M."/>
            <person name="Camarero S."/>
            <person name="Miyauchi S."/>
            <person name="Serrano A."/>
            <person name="Linde D."/>
            <person name="Babiker R."/>
            <person name="Drula E."/>
            <person name="Ayuso-Fernandez I."/>
            <person name="Pacheco R."/>
            <person name="Padilla G."/>
            <person name="Ferreira P."/>
            <person name="Barriuso J."/>
            <person name="Kellner H."/>
            <person name="Castanera R."/>
            <person name="Alfaro M."/>
            <person name="Ramirez L."/>
            <person name="Pisabarro A.G."/>
            <person name="Kuo A."/>
            <person name="Tritt A."/>
            <person name="Lipzen A."/>
            <person name="He G."/>
            <person name="Yan M."/>
            <person name="Ng V."/>
            <person name="Cullen D."/>
            <person name="Martin F."/>
            <person name="Rosso M.-N."/>
            <person name="Henrissat B."/>
            <person name="Hibbett D."/>
            <person name="Martinez A.T."/>
            <person name="Grigoriev I.V."/>
        </authorList>
    </citation>
    <scope>NUCLEOTIDE SEQUENCE</scope>
    <source>
        <strain evidence="1">CBS 506.95</strain>
    </source>
</reference>
<evidence type="ECO:0000313" key="1">
    <source>
        <dbReference type="EMBL" id="KAF9534046.1"/>
    </source>
</evidence>
<protein>
    <submittedName>
        <fullName evidence="1">Uncharacterized protein</fullName>
    </submittedName>
</protein>
<dbReference type="OrthoDB" id="3005441at2759"/>
<keyword evidence="2" id="KW-1185">Reference proteome</keyword>
<proteinExistence type="predicted"/>
<dbReference type="Proteomes" id="UP000807306">
    <property type="component" value="Unassembled WGS sequence"/>
</dbReference>
<gene>
    <name evidence="1" type="ORF">CPB83DRAFT_728072</name>
</gene>
<sequence>PALAERAAEGCWYDSQIGCTGGYCWKVCGNNGEWCWTANNGGVGSLISCSNWQDCSFSAPC</sequence>
<organism evidence="1 2">
    <name type="scientific">Crepidotus variabilis</name>
    <dbReference type="NCBI Taxonomy" id="179855"/>
    <lineage>
        <taxon>Eukaryota</taxon>
        <taxon>Fungi</taxon>
        <taxon>Dikarya</taxon>
        <taxon>Basidiomycota</taxon>
        <taxon>Agaricomycotina</taxon>
        <taxon>Agaricomycetes</taxon>
        <taxon>Agaricomycetidae</taxon>
        <taxon>Agaricales</taxon>
        <taxon>Agaricineae</taxon>
        <taxon>Crepidotaceae</taxon>
        <taxon>Crepidotus</taxon>
    </lineage>
</organism>
<evidence type="ECO:0000313" key="2">
    <source>
        <dbReference type="Proteomes" id="UP000807306"/>
    </source>
</evidence>
<dbReference type="AlphaFoldDB" id="A0A9P6JV13"/>
<comment type="caution">
    <text evidence="1">The sequence shown here is derived from an EMBL/GenBank/DDBJ whole genome shotgun (WGS) entry which is preliminary data.</text>
</comment>
<dbReference type="EMBL" id="MU157827">
    <property type="protein sequence ID" value="KAF9534046.1"/>
    <property type="molecule type" value="Genomic_DNA"/>
</dbReference>